<feature type="domain" description="FtsK" evidence="11">
    <location>
        <begin position="1120"/>
        <end position="1304"/>
    </location>
</feature>
<proteinExistence type="predicted"/>
<keyword evidence="3 10" id="KW-0812">Transmembrane</keyword>
<feature type="binding site" evidence="9">
    <location>
        <begin position="488"/>
        <end position="495"/>
    </location>
    <ligand>
        <name>ATP</name>
        <dbReference type="ChEBI" id="CHEBI:30616"/>
    </ligand>
</feature>
<dbReference type="InterPro" id="IPR027417">
    <property type="entry name" value="P-loop_NTPase"/>
</dbReference>
<reference evidence="12" key="1">
    <citation type="journal article" date="2014" name="Int. J. Syst. Evol. Microbiol.">
        <title>Complete genome sequence of Corynebacterium casei LMG S-19264T (=DSM 44701T), isolated from a smear-ripened cheese.</title>
        <authorList>
            <consortium name="US DOE Joint Genome Institute (JGI-PGF)"/>
            <person name="Walter F."/>
            <person name="Albersmeier A."/>
            <person name="Kalinowski J."/>
            <person name="Ruckert C."/>
        </authorList>
    </citation>
    <scope>NUCLEOTIDE SEQUENCE</scope>
    <source>
        <strain evidence="12">CGMCC 1.15478</strain>
    </source>
</reference>
<keyword evidence="13" id="KW-1185">Reference proteome</keyword>
<feature type="domain" description="FtsK" evidence="11">
    <location>
        <begin position="465"/>
        <end position="665"/>
    </location>
</feature>
<dbReference type="Proteomes" id="UP000641514">
    <property type="component" value="Unassembled WGS sequence"/>
</dbReference>
<sequence>MGAVHFVRSGRIDPPQMPGGELGLNTPPEVPRAIPGNLIQKLLPVVMVLAMVGMVALMFRSGMLANPMMLMFPVMMAVSMVGMLAGSGGRGGGARTAELNEQRKDYLRYLCDTRRDVVDAADQQRAAVVWHHPAPNGLWSIAGSPRMWERTADDSEYLSARIGYGAQRLSLSLVPPETGPTDDLEPISVVALRRFVRTHSIVPDLPIALSMRGFASVTIRTADEGSEADEARGLVRSIICQLCAFHSPDDVRVVVVCGDEQVPDWDWVKWLPHNQHPHLFDDIGPQRMVYTSLHSATADLSALLEGRPRFVRGAPIVGDQTHLVFVMDSGVVDGDESLISGDGFDGVTLIDIDGSCESLSDRQGLSLIVSDGQIGAMGTTGAEMFAMSDQMGAGFAQMTSMALSRFRVAPQGMLQNAHDPSSAAFPDWATMIGAGDVARFDTDVCWRPRRGRDRLRVPVGFAENGSVVEIDLKESAEKGMGPHGLCVGATGSGKSEFLRTLVLGLIATHSPESLNLVLVDFKGGATFLGLEGAPHVAAIITNLADEITMVDRMRDALEGEMNRRQQLLRQAGNYASVAEYERARQSGAPLDPMPAMFIVVDEFSELLSQKPDFADLFVMIGRLGRSLQMHLLLASQRLDEGRLRGLESHLSYRIGLKTFSAQESRAVLGVPDAYHLPAVPGAGFLKVDSAEPVRFSAAYVSGSYEPPLTVEVQKDAVRSLDLRVVPFTARPSHCERDDNEIGKEIPQRNKAETVVQTKKKTVLELVLDGVRGRGVHAHEVWLPPLTVSPTVGQLVPPAHRVSAGGGSLGALRVPIGLIDRPYDQRRDPLFIDVSGGQGNIAIVGGPQSGKSTAVRTVIMALAASHTPADVQFYCLDFGGGALASVAGLPHVGSVASRLEPDRIRRTVAEVTAVMRQREKLFQQRGIGSMSEYRRTRAAESASDADVSEHSKFGDVFLIVDGWATVRQEFEELESSIAALASQGLSFGVHVLVTATRWSDLRIGIKDQLGTRIELRLGDPNDSEMNRKVAALVPDGQPGRGLTKEGLHMLVAVPTFVPPVVSGDLTEAISSAVKELRDVSAGAVAPPVRMLPEQFPRDELDLDHAASNALNIPIALNENELRTVGLDFASQPHLVVFADAESGKTTLLRSMCAGIMERNTPAQAKILLADFRRTMLGVVDTDHLAGYAVSAANLQAMIAELGGVLRQRLPGPDTTQQQLRDRSWWSGPEVFVIVDDYDLVATTGGNPLSGLLELLPQAKDVGLHLVIARRTGGASRALFEPVMASLRDLSPMGLVMNGSRDEGVLVGNVRAAEHPPGRGVLVTRSGGEQRVQLAWMPPL</sequence>
<comment type="subcellular location">
    <subcellularLocation>
        <location evidence="1">Cell membrane</location>
        <topology evidence="1">Multi-pass membrane protein</topology>
    </subcellularLocation>
</comment>
<dbReference type="EMBL" id="BMJH01000002">
    <property type="protein sequence ID" value="GGC64920.1"/>
    <property type="molecule type" value="Genomic_DNA"/>
</dbReference>
<dbReference type="SMART" id="SM00382">
    <property type="entry name" value="AAA"/>
    <property type="match status" value="3"/>
</dbReference>
<reference evidence="12" key="2">
    <citation type="submission" date="2020-09" db="EMBL/GenBank/DDBJ databases">
        <authorList>
            <person name="Sun Q."/>
            <person name="Zhou Y."/>
        </authorList>
    </citation>
    <scope>NUCLEOTIDE SEQUENCE</scope>
    <source>
        <strain evidence="12">CGMCC 1.15478</strain>
    </source>
</reference>
<dbReference type="GO" id="GO:0005524">
    <property type="term" value="F:ATP binding"/>
    <property type="evidence" value="ECO:0007669"/>
    <property type="project" value="UniProtKB-UniRule"/>
</dbReference>
<organism evidence="12 13">
    <name type="scientific">Hoyosella rhizosphaerae</name>
    <dbReference type="NCBI Taxonomy" id="1755582"/>
    <lineage>
        <taxon>Bacteria</taxon>
        <taxon>Bacillati</taxon>
        <taxon>Actinomycetota</taxon>
        <taxon>Actinomycetes</taxon>
        <taxon>Mycobacteriales</taxon>
        <taxon>Hoyosellaceae</taxon>
        <taxon>Hoyosella</taxon>
    </lineage>
</organism>
<dbReference type="Gene3D" id="3.40.50.300">
    <property type="entry name" value="P-loop containing nucleotide triphosphate hydrolases"/>
    <property type="match status" value="4"/>
</dbReference>
<dbReference type="InterPro" id="IPR003593">
    <property type="entry name" value="AAA+_ATPase"/>
</dbReference>
<evidence type="ECO:0000256" key="6">
    <source>
        <dbReference type="ARBA" id="ARBA00022840"/>
    </source>
</evidence>
<evidence type="ECO:0000256" key="10">
    <source>
        <dbReference type="SAM" id="Phobius"/>
    </source>
</evidence>
<dbReference type="GO" id="GO:0003677">
    <property type="term" value="F:DNA binding"/>
    <property type="evidence" value="ECO:0007669"/>
    <property type="project" value="InterPro"/>
</dbReference>
<dbReference type="Pfam" id="PF01580">
    <property type="entry name" value="FtsK_SpoIIIE"/>
    <property type="match status" value="2"/>
</dbReference>
<dbReference type="PANTHER" id="PTHR22683">
    <property type="entry name" value="SPORULATION PROTEIN RELATED"/>
    <property type="match status" value="1"/>
</dbReference>
<evidence type="ECO:0000256" key="8">
    <source>
        <dbReference type="ARBA" id="ARBA00023136"/>
    </source>
</evidence>
<evidence type="ECO:0000259" key="11">
    <source>
        <dbReference type="PROSITE" id="PS50901"/>
    </source>
</evidence>
<keyword evidence="6 9" id="KW-0067">ATP-binding</keyword>
<protein>
    <submittedName>
        <fullName evidence="12">FtsK/SpoIIIE family protein</fullName>
    </submittedName>
</protein>
<dbReference type="PANTHER" id="PTHR22683:SF1">
    <property type="entry name" value="TYPE VII SECRETION SYSTEM PROTEIN ESSC"/>
    <property type="match status" value="1"/>
</dbReference>
<dbReference type="NCBIfam" id="TIGR03924">
    <property type="entry name" value="T7SS_EccC_a"/>
    <property type="match status" value="1"/>
</dbReference>
<evidence type="ECO:0000256" key="4">
    <source>
        <dbReference type="ARBA" id="ARBA00022737"/>
    </source>
</evidence>
<evidence type="ECO:0000313" key="13">
    <source>
        <dbReference type="Proteomes" id="UP000641514"/>
    </source>
</evidence>
<evidence type="ECO:0000256" key="1">
    <source>
        <dbReference type="ARBA" id="ARBA00004651"/>
    </source>
</evidence>
<evidence type="ECO:0000256" key="5">
    <source>
        <dbReference type="ARBA" id="ARBA00022741"/>
    </source>
</evidence>
<dbReference type="NCBIfam" id="TIGR03925">
    <property type="entry name" value="T7SS_EccC_b"/>
    <property type="match status" value="1"/>
</dbReference>
<keyword evidence="8 10" id="KW-0472">Membrane</keyword>
<feature type="domain" description="FtsK" evidence="11">
    <location>
        <begin position="826"/>
        <end position="1023"/>
    </location>
</feature>
<keyword evidence="2" id="KW-1003">Cell membrane</keyword>
<gene>
    <name evidence="12" type="ORF">GCM10011410_16770</name>
</gene>
<dbReference type="GO" id="GO:0005886">
    <property type="term" value="C:plasma membrane"/>
    <property type="evidence" value="ECO:0007669"/>
    <property type="project" value="UniProtKB-SubCell"/>
</dbReference>
<name>A0A916UBG8_9ACTN</name>
<evidence type="ECO:0000256" key="7">
    <source>
        <dbReference type="ARBA" id="ARBA00022989"/>
    </source>
</evidence>
<feature type="binding site" evidence="9">
    <location>
        <begin position="844"/>
        <end position="851"/>
    </location>
    <ligand>
        <name>ATP</name>
        <dbReference type="ChEBI" id="CHEBI:30616"/>
    </ligand>
</feature>
<dbReference type="InterPro" id="IPR050206">
    <property type="entry name" value="FtsK/SpoIIIE/SftA"/>
</dbReference>
<evidence type="ECO:0000256" key="2">
    <source>
        <dbReference type="ARBA" id="ARBA00022475"/>
    </source>
</evidence>
<feature type="binding site" evidence="9">
    <location>
        <begin position="1137"/>
        <end position="1144"/>
    </location>
    <ligand>
        <name>ATP</name>
        <dbReference type="ChEBI" id="CHEBI:30616"/>
    </ligand>
</feature>
<dbReference type="InterPro" id="IPR002543">
    <property type="entry name" value="FtsK_dom"/>
</dbReference>
<evidence type="ECO:0000256" key="9">
    <source>
        <dbReference type="PROSITE-ProRule" id="PRU00289"/>
    </source>
</evidence>
<dbReference type="InterPro" id="IPR023837">
    <property type="entry name" value="EccCb-like_Actinobacteria"/>
</dbReference>
<evidence type="ECO:0000256" key="3">
    <source>
        <dbReference type="ARBA" id="ARBA00022692"/>
    </source>
</evidence>
<comment type="caution">
    <text evidence="12">The sequence shown here is derived from an EMBL/GenBank/DDBJ whole genome shotgun (WGS) entry which is preliminary data.</text>
</comment>
<dbReference type="PROSITE" id="PS50901">
    <property type="entry name" value="FTSK"/>
    <property type="match status" value="3"/>
</dbReference>
<keyword evidence="4" id="KW-0677">Repeat</keyword>
<keyword evidence="7 10" id="KW-1133">Transmembrane helix</keyword>
<keyword evidence="5 9" id="KW-0547">Nucleotide-binding</keyword>
<accession>A0A916UBG8</accession>
<feature type="transmembrane region" description="Helical" evidence="10">
    <location>
        <begin position="38"/>
        <end position="58"/>
    </location>
</feature>
<dbReference type="InterPro" id="IPR023836">
    <property type="entry name" value="EccCa-like_Actinobacteria"/>
</dbReference>
<evidence type="ECO:0000313" key="12">
    <source>
        <dbReference type="EMBL" id="GGC64920.1"/>
    </source>
</evidence>
<dbReference type="RefSeq" id="WP_188673190.1">
    <property type="nucleotide sequence ID" value="NZ_BMJH01000002.1"/>
</dbReference>
<dbReference type="SUPFAM" id="SSF52540">
    <property type="entry name" value="P-loop containing nucleoside triphosphate hydrolases"/>
    <property type="match status" value="3"/>
</dbReference>